<dbReference type="SMART" id="SM00316">
    <property type="entry name" value="S1"/>
    <property type="match status" value="2"/>
</dbReference>
<dbReference type="PANTHER" id="PTHR10724:SF7">
    <property type="entry name" value="SMALL RIBOSOMAL SUBUNIT PROTEIN BS1C"/>
    <property type="match status" value="1"/>
</dbReference>
<dbReference type="AlphaFoldDB" id="X1KAU2"/>
<dbReference type="InterPro" id="IPR050437">
    <property type="entry name" value="Ribos_protein_bS1-like"/>
</dbReference>
<protein>
    <recommendedName>
        <fullName evidence="4">S1 motif domain-containing protein</fullName>
    </recommendedName>
</protein>
<dbReference type="InterPro" id="IPR012340">
    <property type="entry name" value="NA-bd_OB-fold"/>
</dbReference>
<comment type="similarity">
    <text evidence="1">Belongs to the bacterial ribosomal protein bS1 family.</text>
</comment>
<dbReference type="SUPFAM" id="SSF50249">
    <property type="entry name" value="Nucleic acid-binding proteins"/>
    <property type="match status" value="3"/>
</dbReference>
<accession>X1KAU2</accession>
<evidence type="ECO:0000256" key="1">
    <source>
        <dbReference type="ARBA" id="ARBA00006767"/>
    </source>
</evidence>
<dbReference type="PANTHER" id="PTHR10724">
    <property type="entry name" value="30S RIBOSOMAL PROTEIN S1"/>
    <property type="match status" value="1"/>
</dbReference>
<evidence type="ECO:0000259" key="4">
    <source>
        <dbReference type="PROSITE" id="PS50126"/>
    </source>
</evidence>
<evidence type="ECO:0000256" key="3">
    <source>
        <dbReference type="ARBA" id="ARBA00023274"/>
    </source>
</evidence>
<feature type="non-terminal residue" evidence="5">
    <location>
        <position position="1"/>
    </location>
</feature>
<dbReference type="PROSITE" id="PS50126">
    <property type="entry name" value="S1"/>
    <property type="match status" value="3"/>
</dbReference>
<evidence type="ECO:0000313" key="5">
    <source>
        <dbReference type="EMBL" id="GAI04137.1"/>
    </source>
</evidence>
<dbReference type="CDD" id="cd00164">
    <property type="entry name" value="S1_like"/>
    <property type="match status" value="1"/>
</dbReference>
<evidence type="ECO:0000256" key="2">
    <source>
        <dbReference type="ARBA" id="ARBA00022980"/>
    </source>
</evidence>
<feature type="domain" description="S1 motif" evidence="4">
    <location>
        <begin position="163"/>
        <end position="224"/>
    </location>
</feature>
<name>X1KAU2_9ZZZZ</name>
<dbReference type="Pfam" id="PF00575">
    <property type="entry name" value="S1"/>
    <property type="match status" value="2"/>
</dbReference>
<dbReference type="GO" id="GO:0003735">
    <property type="term" value="F:structural constituent of ribosome"/>
    <property type="evidence" value="ECO:0007669"/>
    <property type="project" value="TreeGrafter"/>
</dbReference>
<gene>
    <name evidence="5" type="ORF">S06H3_19181</name>
</gene>
<dbReference type="FunFam" id="2.40.50.140:FF:000051">
    <property type="entry name" value="RNA-binding transcriptional accessory protein"/>
    <property type="match status" value="1"/>
</dbReference>
<dbReference type="GO" id="GO:0005737">
    <property type="term" value="C:cytoplasm"/>
    <property type="evidence" value="ECO:0007669"/>
    <property type="project" value="UniProtKB-ARBA"/>
</dbReference>
<reference evidence="5" key="1">
    <citation type="journal article" date="2014" name="Front. Microbiol.">
        <title>High frequency of phylogenetically diverse reductive dehalogenase-homologous genes in deep subseafloor sedimentary metagenomes.</title>
        <authorList>
            <person name="Kawai M."/>
            <person name="Futagami T."/>
            <person name="Toyoda A."/>
            <person name="Takaki Y."/>
            <person name="Nishi S."/>
            <person name="Hori S."/>
            <person name="Arai W."/>
            <person name="Tsubouchi T."/>
            <person name="Morono Y."/>
            <person name="Uchiyama I."/>
            <person name="Ito T."/>
            <person name="Fujiyama A."/>
            <person name="Inagaki F."/>
            <person name="Takami H."/>
        </authorList>
    </citation>
    <scope>NUCLEOTIDE SEQUENCE</scope>
    <source>
        <strain evidence="5">Expedition CK06-06</strain>
    </source>
</reference>
<dbReference type="Gene3D" id="2.40.50.140">
    <property type="entry name" value="Nucleic acid-binding proteins"/>
    <property type="match status" value="3"/>
</dbReference>
<keyword evidence="3" id="KW-0687">Ribonucleoprotein</keyword>
<feature type="domain" description="S1 motif" evidence="4">
    <location>
        <begin position="1"/>
        <end position="57"/>
    </location>
</feature>
<keyword evidence="2" id="KW-0689">Ribosomal protein</keyword>
<dbReference type="CDD" id="cd05688">
    <property type="entry name" value="S1_RPS1_repeat_ec3"/>
    <property type="match status" value="1"/>
</dbReference>
<dbReference type="InterPro" id="IPR003029">
    <property type="entry name" value="S1_domain"/>
</dbReference>
<dbReference type="EMBL" id="BARV01009792">
    <property type="protein sequence ID" value="GAI04137.1"/>
    <property type="molecule type" value="Genomic_DNA"/>
</dbReference>
<feature type="domain" description="S1 motif" evidence="4">
    <location>
        <begin position="78"/>
        <end position="146"/>
    </location>
</feature>
<dbReference type="GO" id="GO:0003729">
    <property type="term" value="F:mRNA binding"/>
    <property type="evidence" value="ECO:0007669"/>
    <property type="project" value="TreeGrafter"/>
</dbReference>
<organism evidence="5">
    <name type="scientific">marine sediment metagenome</name>
    <dbReference type="NCBI Taxonomy" id="412755"/>
    <lineage>
        <taxon>unclassified sequences</taxon>
        <taxon>metagenomes</taxon>
        <taxon>ecological metagenomes</taxon>
    </lineage>
</organism>
<proteinExistence type="inferred from homology"/>
<sequence length="234" mass="26348">PFGRLRGFIPASHVSDLPRGLDESSRAIHLQQLVGRKIPYKVIEVDPQRRRLVLSERKAVRQWRQERKSEMIRQLKEGEVRKGVVTSLREFGAFVDIGGADGLIHISELSWSRVENPAQILTIGQEIETQVIRLEYQSNRIGLSLKRLQPNPWQKAIGRFEAGQVIEGKVSHLTAAGVYVQTEDGPEGLLRSPDGPGSLVTGMIVQVRVLSFDPERERLDFELVEDGQEPSQSE</sequence>
<comment type="caution">
    <text evidence="5">The sequence shown here is derived from an EMBL/GenBank/DDBJ whole genome shotgun (WGS) entry which is preliminary data.</text>
</comment>
<dbReference type="GO" id="GO:0006412">
    <property type="term" value="P:translation"/>
    <property type="evidence" value="ECO:0007669"/>
    <property type="project" value="TreeGrafter"/>
</dbReference>